<comment type="caution">
    <text evidence="2">The sequence shown here is derived from an EMBL/GenBank/DDBJ whole genome shotgun (WGS) entry which is preliminary data.</text>
</comment>
<feature type="domain" description="BTB" evidence="1">
    <location>
        <begin position="76"/>
        <end position="146"/>
    </location>
</feature>
<dbReference type="Gene3D" id="3.30.710.10">
    <property type="entry name" value="Potassium Channel Kv1.1, Chain A"/>
    <property type="match status" value="1"/>
</dbReference>
<evidence type="ECO:0000313" key="2">
    <source>
        <dbReference type="EMBL" id="KAH9419940.1"/>
    </source>
</evidence>
<dbReference type="SUPFAM" id="SSF54695">
    <property type="entry name" value="POZ domain"/>
    <property type="match status" value="1"/>
</dbReference>
<reference evidence="2 3" key="1">
    <citation type="journal article" date="2018" name="J. Allergy Clin. Immunol.">
        <title>High-quality assembly of Dermatophagoides pteronyssinus genome and transcriptome reveals a wide range of novel allergens.</title>
        <authorList>
            <person name="Liu X.Y."/>
            <person name="Yang K.Y."/>
            <person name="Wang M.Q."/>
            <person name="Kwok J.S."/>
            <person name="Zeng X."/>
            <person name="Yang Z."/>
            <person name="Xiao X.J."/>
            <person name="Lau C.P."/>
            <person name="Li Y."/>
            <person name="Huang Z.M."/>
            <person name="Ba J.G."/>
            <person name="Yim A.K."/>
            <person name="Ouyang C.Y."/>
            <person name="Ngai S.M."/>
            <person name="Chan T.F."/>
            <person name="Leung E.L."/>
            <person name="Liu L."/>
            <person name="Liu Z.G."/>
            <person name="Tsui S.K."/>
        </authorList>
    </citation>
    <scope>NUCLEOTIDE SEQUENCE [LARGE SCALE GENOMIC DNA]</scope>
    <source>
        <strain evidence="2">Derp</strain>
    </source>
</reference>
<dbReference type="PROSITE" id="PS50097">
    <property type="entry name" value="BTB"/>
    <property type="match status" value="1"/>
</dbReference>
<reference evidence="2 3" key="2">
    <citation type="journal article" date="2022" name="Mol. Biol. Evol.">
        <title>Comparative Genomics Reveals Insights into the Divergent Evolution of Astigmatic Mites and Household Pest Adaptations.</title>
        <authorList>
            <person name="Xiong Q."/>
            <person name="Wan A.T."/>
            <person name="Liu X."/>
            <person name="Fung C.S."/>
            <person name="Xiao X."/>
            <person name="Malainual N."/>
            <person name="Hou J."/>
            <person name="Wang L."/>
            <person name="Wang M."/>
            <person name="Yang K.Y."/>
            <person name="Cui Y."/>
            <person name="Leung E.L."/>
            <person name="Nong W."/>
            <person name="Shin S.K."/>
            <person name="Au S.W."/>
            <person name="Jeong K.Y."/>
            <person name="Chew F.T."/>
            <person name="Hui J.H."/>
            <person name="Leung T.F."/>
            <person name="Tungtrongchitr A."/>
            <person name="Zhong N."/>
            <person name="Liu Z."/>
            <person name="Tsui S.K."/>
        </authorList>
    </citation>
    <scope>NUCLEOTIDE SEQUENCE [LARGE SCALE GENOMIC DNA]</scope>
    <source>
        <strain evidence="2">Derp</strain>
    </source>
</reference>
<sequence>MATNENVADVGGGISTTTTTATTTTSLSSSTKIATVESSLPIATSSSSSTYKLQFESYYKHLSNSLVRLLAEQHYCDCHISTGFHRPLIRAHRLILSSFSPYFQQLFDSLQITSEISDKPGSTYFPIIIIKDFSYETICHIVEFCYQVNGNFVIVTPIQSIYIRDISLFKVFFSLHNDNDENFFN</sequence>
<evidence type="ECO:0000259" key="1">
    <source>
        <dbReference type="PROSITE" id="PS50097"/>
    </source>
</evidence>
<organism evidence="2 3">
    <name type="scientific">Dermatophagoides pteronyssinus</name>
    <name type="common">European house dust mite</name>
    <dbReference type="NCBI Taxonomy" id="6956"/>
    <lineage>
        <taxon>Eukaryota</taxon>
        <taxon>Metazoa</taxon>
        <taxon>Ecdysozoa</taxon>
        <taxon>Arthropoda</taxon>
        <taxon>Chelicerata</taxon>
        <taxon>Arachnida</taxon>
        <taxon>Acari</taxon>
        <taxon>Acariformes</taxon>
        <taxon>Sarcoptiformes</taxon>
        <taxon>Astigmata</taxon>
        <taxon>Psoroptidia</taxon>
        <taxon>Analgoidea</taxon>
        <taxon>Pyroglyphidae</taxon>
        <taxon>Dermatophagoidinae</taxon>
        <taxon>Dermatophagoides</taxon>
    </lineage>
</organism>
<protein>
    <submittedName>
        <fullName evidence="2">Broad-Complex, Tramtrack and Bric a brac</fullName>
    </submittedName>
</protein>
<name>A0ABQ8JBX9_DERPT</name>
<dbReference type="Proteomes" id="UP000887458">
    <property type="component" value="Unassembled WGS sequence"/>
</dbReference>
<dbReference type="InterPro" id="IPR011333">
    <property type="entry name" value="SKP1/BTB/POZ_sf"/>
</dbReference>
<keyword evidence="3" id="KW-1185">Reference proteome</keyword>
<dbReference type="Pfam" id="PF00651">
    <property type="entry name" value="BTB"/>
    <property type="match status" value="1"/>
</dbReference>
<proteinExistence type="predicted"/>
<evidence type="ECO:0000313" key="3">
    <source>
        <dbReference type="Proteomes" id="UP000887458"/>
    </source>
</evidence>
<dbReference type="InterPro" id="IPR000210">
    <property type="entry name" value="BTB/POZ_dom"/>
</dbReference>
<dbReference type="EMBL" id="NJHN03000054">
    <property type="protein sequence ID" value="KAH9419940.1"/>
    <property type="molecule type" value="Genomic_DNA"/>
</dbReference>
<gene>
    <name evidence="2" type="primary">mod(mdg4)</name>
    <name evidence="2" type="ORF">DERP_001773</name>
</gene>
<accession>A0ABQ8JBX9</accession>